<dbReference type="EMBL" id="BDIP01007265">
    <property type="protein sequence ID" value="GCA64453.1"/>
    <property type="molecule type" value="Genomic_DNA"/>
</dbReference>
<reference evidence="2 3" key="1">
    <citation type="journal article" date="2018" name="PLoS ONE">
        <title>The draft genome of Kipferlia bialata reveals reductive genome evolution in fornicate parasites.</title>
        <authorList>
            <person name="Tanifuji G."/>
            <person name="Takabayashi S."/>
            <person name="Kume K."/>
            <person name="Takagi M."/>
            <person name="Nakayama T."/>
            <person name="Kamikawa R."/>
            <person name="Inagaki Y."/>
            <person name="Hashimoto T."/>
        </authorList>
    </citation>
    <scope>NUCLEOTIDE SEQUENCE [LARGE SCALE GENOMIC DNA]</scope>
    <source>
        <strain evidence="2">NY0173</strain>
    </source>
</reference>
<sequence length="45" mass="5066">MSETEQKAEAIVAKLENELGSTAEAIEAERNPKPAFHRREKKAKK</sequence>
<organism evidence="2 3">
    <name type="scientific">Kipferlia bialata</name>
    <dbReference type="NCBI Taxonomy" id="797122"/>
    <lineage>
        <taxon>Eukaryota</taxon>
        <taxon>Metamonada</taxon>
        <taxon>Carpediemonas-like organisms</taxon>
        <taxon>Kipferlia</taxon>
    </lineage>
</organism>
<dbReference type="AlphaFoldDB" id="A0A391P2J7"/>
<gene>
    <name evidence="2" type="ORF">KIPB_014302</name>
</gene>
<evidence type="ECO:0000313" key="2">
    <source>
        <dbReference type="EMBL" id="GCA64453.1"/>
    </source>
</evidence>
<evidence type="ECO:0000256" key="1">
    <source>
        <dbReference type="SAM" id="MobiDB-lite"/>
    </source>
</evidence>
<keyword evidence="3" id="KW-1185">Reference proteome</keyword>
<evidence type="ECO:0000313" key="3">
    <source>
        <dbReference type="Proteomes" id="UP000265618"/>
    </source>
</evidence>
<feature type="compositionally biased region" description="Basic residues" evidence="1">
    <location>
        <begin position="35"/>
        <end position="45"/>
    </location>
</feature>
<feature type="non-terminal residue" evidence="2">
    <location>
        <position position="45"/>
    </location>
</feature>
<proteinExistence type="predicted"/>
<protein>
    <submittedName>
        <fullName evidence="2">Uncharacterized protein</fullName>
    </submittedName>
</protein>
<accession>A0A391P2J7</accession>
<comment type="caution">
    <text evidence="2">The sequence shown here is derived from an EMBL/GenBank/DDBJ whole genome shotgun (WGS) entry which is preliminary data.</text>
</comment>
<name>A0A391P2J7_9EUKA</name>
<feature type="region of interest" description="Disordered" evidence="1">
    <location>
        <begin position="23"/>
        <end position="45"/>
    </location>
</feature>
<dbReference type="Proteomes" id="UP000265618">
    <property type="component" value="Unassembled WGS sequence"/>
</dbReference>